<dbReference type="EMBL" id="WVHS01000007">
    <property type="protein sequence ID" value="MXV17905.1"/>
    <property type="molecule type" value="Genomic_DNA"/>
</dbReference>
<dbReference type="Proteomes" id="UP000451233">
    <property type="component" value="Unassembled WGS sequence"/>
</dbReference>
<dbReference type="Pfam" id="PF13692">
    <property type="entry name" value="Glyco_trans_1_4"/>
    <property type="match status" value="1"/>
</dbReference>
<name>A0A7K1Y3P9_9SPHI</name>
<dbReference type="RefSeq" id="WP_160908916.1">
    <property type="nucleotide sequence ID" value="NZ_WVHS01000007.1"/>
</dbReference>
<dbReference type="SUPFAM" id="SSF53756">
    <property type="entry name" value="UDP-Glycosyltransferase/glycogen phosphorylase"/>
    <property type="match status" value="1"/>
</dbReference>
<evidence type="ECO:0000313" key="1">
    <source>
        <dbReference type="EMBL" id="MXV17905.1"/>
    </source>
</evidence>
<keyword evidence="2" id="KW-1185">Reference proteome</keyword>
<dbReference type="PANTHER" id="PTHR12526">
    <property type="entry name" value="GLYCOSYLTRANSFERASE"/>
    <property type="match status" value="1"/>
</dbReference>
<keyword evidence="1" id="KW-0808">Transferase</keyword>
<dbReference type="GO" id="GO:0016757">
    <property type="term" value="F:glycosyltransferase activity"/>
    <property type="evidence" value="ECO:0007669"/>
    <property type="project" value="UniProtKB-ARBA"/>
</dbReference>
<gene>
    <name evidence="1" type="ORF">GS398_21595</name>
</gene>
<reference evidence="1 2" key="1">
    <citation type="submission" date="2019-11" db="EMBL/GenBank/DDBJ databases">
        <title>Pedobacter sp. HMF7056 Genome sequencing and assembly.</title>
        <authorList>
            <person name="Kang H."/>
            <person name="Kim H."/>
            <person name="Joh K."/>
        </authorList>
    </citation>
    <scope>NUCLEOTIDE SEQUENCE [LARGE SCALE GENOMIC DNA]</scope>
    <source>
        <strain evidence="1 2">HMF7056</strain>
    </source>
</reference>
<dbReference type="CDD" id="cd03801">
    <property type="entry name" value="GT4_PimA-like"/>
    <property type="match status" value="1"/>
</dbReference>
<comment type="caution">
    <text evidence="1">The sequence shown here is derived from an EMBL/GenBank/DDBJ whole genome shotgun (WGS) entry which is preliminary data.</text>
</comment>
<protein>
    <submittedName>
        <fullName evidence="1">Glycosyltransferase</fullName>
    </submittedName>
</protein>
<sequence>MRVLFITNRVPFPPNSGYPIVVHNTISGLVSEGAEVTLFSLNPADNFVETGSLDDPLLKKIRFQTAAIINTLSTWELVLGLLARRSFHVSRFYKSVPVAKLKNLLKHDTFDVIQLEGLFVMPYLNTIRQHSNAKIVYRAHNIEYLVSGTNASSQRSPLRRIYSRMVARRLLRFELENINRTDAVLTINRFDQAHLESIGCRVSMENFPVAIDTSQYQPDQSKTEYRSIFHIGTMNSFPAMEGLDWFIRSVWKDLEALNAGLKFHIAGRDIPEDLYYYENDHFVIHDDLDDAREFINSKPVMIVPLRTGSGMRVKIIEGMAMKKCVISTSLGAEGINYEHGKNILIADTPAEFYKYILQSITDRRICEEIGENARKLVEKEYNLKSNSQRLLAFYETITAPAAV</sequence>
<dbReference type="AlphaFoldDB" id="A0A7K1Y3P9"/>
<accession>A0A7K1Y3P9</accession>
<proteinExistence type="predicted"/>
<evidence type="ECO:0000313" key="2">
    <source>
        <dbReference type="Proteomes" id="UP000451233"/>
    </source>
</evidence>
<organism evidence="1 2">
    <name type="scientific">Hufsiella ginkgonis</name>
    <dbReference type="NCBI Taxonomy" id="2695274"/>
    <lineage>
        <taxon>Bacteria</taxon>
        <taxon>Pseudomonadati</taxon>
        <taxon>Bacteroidota</taxon>
        <taxon>Sphingobacteriia</taxon>
        <taxon>Sphingobacteriales</taxon>
        <taxon>Sphingobacteriaceae</taxon>
        <taxon>Hufsiella</taxon>
    </lineage>
</organism>
<dbReference type="Gene3D" id="3.40.50.2000">
    <property type="entry name" value="Glycogen Phosphorylase B"/>
    <property type="match status" value="2"/>
</dbReference>